<protein>
    <submittedName>
        <fullName evidence="3">Uncharacterized protein</fullName>
    </submittedName>
</protein>
<organism evidence="3">
    <name type="scientific">Dendroctonus ponderosae</name>
    <name type="common">Mountain pine beetle</name>
    <dbReference type="NCBI Taxonomy" id="77166"/>
    <lineage>
        <taxon>Eukaryota</taxon>
        <taxon>Metazoa</taxon>
        <taxon>Ecdysozoa</taxon>
        <taxon>Arthropoda</taxon>
        <taxon>Hexapoda</taxon>
        <taxon>Insecta</taxon>
        <taxon>Pterygota</taxon>
        <taxon>Neoptera</taxon>
        <taxon>Endopterygota</taxon>
        <taxon>Coleoptera</taxon>
        <taxon>Polyphaga</taxon>
        <taxon>Cucujiformia</taxon>
        <taxon>Curculionidae</taxon>
        <taxon>Scolytinae</taxon>
        <taxon>Dendroctonus</taxon>
    </lineage>
</organism>
<proteinExistence type="predicted"/>
<dbReference type="PANTHER" id="PTHR37558:SF1">
    <property type="entry name" value="HTH CENPB-TYPE DOMAIN-CONTAINING PROTEIN"/>
    <property type="match status" value="1"/>
</dbReference>
<accession>N6UHU6</accession>
<name>N6UHU6_DENPD</name>
<dbReference type="AlphaFoldDB" id="N6UHU6"/>
<dbReference type="OrthoDB" id="6508955at2759"/>
<dbReference type="EMBL" id="KB740923">
    <property type="protein sequence ID" value="ENN78222.1"/>
    <property type="molecule type" value="Genomic_DNA"/>
</dbReference>
<sequence>MSKIRDRRLRFSIEQDLQLLREVIRQNPFEEVDRWTKIHENFVNECNVPFSLRTCKEHATHLLNLHLKDALKVRPRETDDDFAEKKKYLDQIVDIRRQFGLEKTSRRGSRHANSWEEEFSTSTVKKELTRFVKEEDSDDDFYWDEENEREKKEKEREAKSTEEKERDSKDVEGKLRKQALALAERKLALRTMSLKLEEEKLELDMLERTARLEMERAEREAYRQVAMHNQSIITALMDSKARYKGSDEEHVEKLQLLHEVLELKEKYFDVIQERKPAMDRSSKRARSEASSHDDVESTDMFLDEDLNDDSVPPPQNSGGISALTQDGGLANVATLQFLKDKHTSDVDLRRAEVEVQEKKIALAEKEFKLAREKFDLEKQERLRRLDLEQQERAMHLKVLEQQQKLIQMFFDQHK</sequence>
<feature type="coiled-coil region" evidence="1">
    <location>
        <begin position="348"/>
        <end position="380"/>
    </location>
</feature>
<feature type="region of interest" description="Disordered" evidence="2">
    <location>
        <begin position="278"/>
        <end position="297"/>
    </location>
</feature>
<evidence type="ECO:0000313" key="5">
    <source>
        <dbReference type="Proteomes" id="UP000030742"/>
    </source>
</evidence>
<evidence type="ECO:0000313" key="4">
    <source>
        <dbReference type="EMBL" id="ERL92657.1"/>
    </source>
</evidence>
<evidence type="ECO:0000313" key="3">
    <source>
        <dbReference type="EMBL" id="ENN78222.1"/>
    </source>
</evidence>
<feature type="non-terminal residue" evidence="3">
    <location>
        <position position="1"/>
    </location>
</feature>
<dbReference type="PANTHER" id="PTHR37558">
    <property type="entry name" value="HTH CENPB-TYPE DOMAIN-CONTAINING PROTEIN"/>
    <property type="match status" value="1"/>
</dbReference>
<evidence type="ECO:0000256" key="2">
    <source>
        <dbReference type="SAM" id="MobiDB-lite"/>
    </source>
</evidence>
<dbReference type="EMBL" id="KB632333">
    <property type="protein sequence ID" value="ERL92657.1"/>
    <property type="molecule type" value="Genomic_DNA"/>
</dbReference>
<keyword evidence="1" id="KW-0175">Coiled coil</keyword>
<evidence type="ECO:0000256" key="1">
    <source>
        <dbReference type="SAM" id="Coils"/>
    </source>
</evidence>
<dbReference type="HOGENOM" id="CLU_664426_0_0_1"/>
<gene>
    <name evidence="4" type="ORF">D910_09970</name>
    <name evidence="3" type="ORF">YQE_05374</name>
</gene>
<feature type="compositionally biased region" description="Basic and acidic residues" evidence="2">
    <location>
        <begin position="148"/>
        <end position="172"/>
    </location>
</feature>
<feature type="region of interest" description="Disordered" evidence="2">
    <location>
        <begin position="142"/>
        <end position="172"/>
    </location>
</feature>
<feature type="compositionally biased region" description="Basic and acidic residues" evidence="2">
    <location>
        <begin position="278"/>
        <end position="295"/>
    </location>
</feature>
<reference evidence="3 5" key="1">
    <citation type="journal article" date="2013" name="Genome Biol.">
        <title>Draft genome of the mountain pine beetle, Dendroctonus ponderosae Hopkins, a major forest pest.</title>
        <authorList>
            <person name="Keeling C.I."/>
            <person name="Yuen M.M."/>
            <person name="Liao N.Y."/>
            <person name="Docking T.R."/>
            <person name="Chan S.K."/>
            <person name="Taylor G.A."/>
            <person name="Palmquist D.L."/>
            <person name="Jackman S.D."/>
            <person name="Nguyen A."/>
            <person name="Li M."/>
            <person name="Henderson H."/>
            <person name="Janes J.K."/>
            <person name="Zhao Y."/>
            <person name="Pandoh P."/>
            <person name="Moore R."/>
            <person name="Sperling F.A."/>
            <person name="Huber D.P."/>
            <person name="Birol I."/>
            <person name="Jones S.J."/>
            <person name="Bohlmann J."/>
        </authorList>
    </citation>
    <scope>NUCLEOTIDE SEQUENCE</scope>
</reference>
<feature type="region of interest" description="Disordered" evidence="2">
    <location>
        <begin position="303"/>
        <end position="324"/>
    </location>
</feature>
<dbReference type="Proteomes" id="UP000030742">
    <property type="component" value="Unassembled WGS sequence"/>
</dbReference>